<sequence length="849" mass="95453">KPRPFAGYNDDDDDSESDTLIEESDDEDRWRSHHKAKKHKTKDTIASAHPQQLDNKKQEEVEHLITQLHGMSLNDPTYTVLYYRAKKIDPDIVGVVMAPSTAAQSTPQAINRNYNPIPPMPTQVQAQPQPPPPPQPQPQRQYQQQSTSTFPNNFGAHQFMCYGCGQAGHRMAACPDLKPYHDQHYIKTVNGRVVQANGDPIPRTPGEPMIKTIERMFPRSNITVVPEELDQIWLNDEQEQDDGDDEVTVYMARDGLRSGTRPKDASKANRIPAHDASFPKMTTKGWIGKQRNPPKPADTQPQHTPVDVFDKAFNSDDSDVVMEDPQLAPVTILKRPSPTTQEKDREAQKTGKLTSLNSEQVDHDAIYNRFLNAKVELTQQELCAISPEISRRVIMDNKPTRSQLKENKEPEPTGPTVARIVGDNTPAPKLPSRITEVRQSLIKINAEINGNTIPAVIDTGSMINIVHKTIWEQYIKRPLDRSVTFPVKDVNGGTGRLIGLVGEVPIDCGRARTIAQLWVSDSIDFPLLLGRPWTSSNSVDIIERDGTYLIFNYPEHNVQLKLKVGTDSDENTNISQTMGLTTEHGLSEIRERAGPERHRWREKPRQDAPHVLATRLPIMEESDMRSYLSATPPPRRPTLDADDLIDDIAAAADSQLARAQSRGGSSDLDDDDYRRIQAHVDAAVRQCQDLHDRYQARLFTRPLRGGQWTPLTDTLAHLPAGMRRLLGTYGAFEVTLTTLDNRQTRILLTLAHPRTAPERTPPLESNSAHQELLMYEDRPVPDTLQDSESGRYDPRKDRRGGHDSALHTEPLHRALSPLTTHHLHPEEQGADKLDIMDDPDDMEELDSGL</sequence>
<evidence type="ECO:0000313" key="5">
    <source>
        <dbReference type="EMBL" id="EIN03313.1"/>
    </source>
</evidence>
<keyword evidence="2" id="KW-0479">Metal-binding</keyword>
<feature type="region of interest" description="Disordered" evidence="3">
    <location>
        <begin position="1"/>
        <end position="57"/>
    </location>
</feature>
<accession>R7RZA8</accession>
<dbReference type="GO" id="GO:0008270">
    <property type="term" value="F:zinc ion binding"/>
    <property type="evidence" value="ECO:0007669"/>
    <property type="project" value="UniProtKB-KW"/>
</dbReference>
<dbReference type="KEGG" id="psq:PUNSTDRAFT_139668"/>
<dbReference type="AlphaFoldDB" id="R7RZA8"/>
<proteinExistence type="predicted"/>
<feature type="compositionally biased region" description="Acidic residues" evidence="3">
    <location>
        <begin position="9"/>
        <end position="27"/>
    </location>
</feature>
<feature type="region of interest" description="Disordered" evidence="3">
    <location>
        <begin position="254"/>
        <end position="305"/>
    </location>
</feature>
<keyword evidence="1" id="KW-0507">mRNA processing</keyword>
<dbReference type="Proteomes" id="UP000054196">
    <property type="component" value="Unassembled WGS sequence"/>
</dbReference>
<evidence type="ECO:0000256" key="1">
    <source>
        <dbReference type="ARBA" id="ARBA00022664"/>
    </source>
</evidence>
<keyword evidence="2" id="KW-0863">Zinc-finger</keyword>
<dbReference type="PROSITE" id="PS50158">
    <property type="entry name" value="ZF_CCHC"/>
    <property type="match status" value="1"/>
</dbReference>
<name>R7RZA8_PUNST</name>
<dbReference type="OrthoDB" id="5535068at2759"/>
<dbReference type="InterPro" id="IPR036875">
    <property type="entry name" value="Znf_CCHC_sf"/>
</dbReference>
<dbReference type="SUPFAM" id="SSF50630">
    <property type="entry name" value="Acid proteases"/>
    <property type="match status" value="1"/>
</dbReference>
<feature type="region of interest" description="Disordered" evidence="3">
    <location>
        <begin position="776"/>
        <end position="849"/>
    </location>
</feature>
<dbReference type="GO" id="GO:0006397">
    <property type="term" value="P:mRNA processing"/>
    <property type="evidence" value="ECO:0007669"/>
    <property type="project" value="UniProtKB-KW"/>
</dbReference>
<feature type="region of interest" description="Disordered" evidence="3">
    <location>
        <begin position="102"/>
        <end position="150"/>
    </location>
</feature>
<dbReference type="EMBL" id="JH687647">
    <property type="protein sequence ID" value="EIN03313.1"/>
    <property type="molecule type" value="Genomic_DNA"/>
</dbReference>
<feature type="compositionally biased region" description="Pro residues" evidence="3">
    <location>
        <begin position="128"/>
        <end position="137"/>
    </location>
</feature>
<organism evidence="5 6">
    <name type="scientific">Punctularia strigosozonata (strain HHB-11173)</name>
    <name type="common">White-rot fungus</name>
    <dbReference type="NCBI Taxonomy" id="741275"/>
    <lineage>
        <taxon>Eukaryota</taxon>
        <taxon>Fungi</taxon>
        <taxon>Dikarya</taxon>
        <taxon>Basidiomycota</taxon>
        <taxon>Agaricomycotina</taxon>
        <taxon>Agaricomycetes</taxon>
        <taxon>Corticiales</taxon>
        <taxon>Punctulariaceae</taxon>
        <taxon>Punctularia</taxon>
    </lineage>
</organism>
<feature type="compositionally biased region" description="Basic and acidic residues" evidence="3">
    <location>
        <begin position="788"/>
        <end position="812"/>
    </location>
</feature>
<dbReference type="InterPro" id="IPR021109">
    <property type="entry name" value="Peptidase_aspartic_dom_sf"/>
</dbReference>
<feature type="compositionally biased region" description="Acidic residues" evidence="3">
    <location>
        <begin position="836"/>
        <end position="849"/>
    </location>
</feature>
<dbReference type="InterPro" id="IPR001878">
    <property type="entry name" value="Znf_CCHC"/>
</dbReference>
<dbReference type="SUPFAM" id="SSF57756">
    <property type="entry name" value="Retrovirus zinc finger-like domains"/>
    <property type="match status" value="1"/>
</dbReference>
<feature type="region of interest" description="Disordered" evidence="3">
    <location>
        <begin position="332"/>
        <end position="356"/>
    </location>
</feature>
<feature type="compositionally biased region" description="Basic residues" evidence="3">
    <location>
        <begin position="31"/>
        <end position="41"/>
    </location>
</feature>
<reference evidence="6" key="1">
    <citation type="journal article" date="2012" name="Science">
        <title>The Paleozoic origin of enzymatic lignin decomposition reconstructed from 31 fungal genomes.</title>
        <authorList>
            <person name="Floudas D."/>
            <person name="Binder M."/>
            <person name="Riley R."/>
            <person name="Barry K."/>
            <person name="Blanchette R.A."/>
            <person name="Henrissat B."/>
            <person name="Martinez A.T."/>
            <person name="Otillar R."/>
            <person name="Spatafora J.W."/>
            <person name="Yadav J.S."/>
            <person name="Aerts A."/>
            <person name="Benoit I."/>
            <person name="Boyd A."/>
            <person name="Carlson A."/>
            <person name="Copeland A."/>
            <person name="Coutinho P.M."/>
            <person name="de Vries R.P."/>
            <person name="Ferreira P."/>
            <person name="Findley K."/>
            <person name="Foster B."/>
            <person name="Gaskell J."/>
            <person name="Glotzer D."/>
            <person name="Gorecki P."/>
            <person name="Heitman J."/>
            <person name="Hesse C."/>
            <person name="Hori C."/>
            <person name="Igarashi K."/>
            <person name="Jurgens J.A."/>
            <person name="Kallen N."/>
            <person name="Kersten P."/>
            <person name="Kohler A."/>
            <person name="Kuees U."/>
            <person name="Kumar T.K.A."/>
            <person name="Kuo A."/>
            <person name="LaButti K."/>
            <person name="Larrondo L.F."/>
            <person name="Lindquist E."/>
            <person name="Ling A."/>
            <person name="Lombard V."/>
            <person name="Lucas S."/>
            <person name="Lundell T."/>
            <person name="Martin R."/>
            <person name="McLaughlin D.J."/>
            <person name="Morgenstern I."/>
            <person name="Morin E."/>
            <person name="Murat C."/>
            <person name="Nagy L.G."/>
            <person name="Nolan M."/>
            <person name="Ohm R.A."/>
            <person name="Patyshakuliyeva A."/>
            <person name="Rokas A."/>
            <person name="Ruiz-Duenas F.J."/>
            <person name="Sabat G."/>
            <person name="Salamov A."/>
            <person name="Samejima M."/>
            <person name="Schmutz J."/>
            <person name="Slot J.C."/>
            <person name="St John F."/>
            <person name="Stenlid J."/>
            <person name="Sun H."/>
            <person name="Sun S."/>
            <person name="Syed K."/>
            <person name="Tsang A."/>
            <person name="Wiebenga A."/>
            <person name="Young D."/>
            <person name="Pisabarro A."/>
            <person name="Eastwood D.C."/>
            <person name="Martin F."/>
            <person name="Cullen D."/>
            <person name="Grigoriev I.V."/>
            <person name="Hibbett D.S."/>
        </authorList>
    </citation>
    <scope>NUCLEOTIDE SEQUENCE [LARGE SCALE GENOMIC DNA]</scope>
    <source>
        <strain evidence="6">HHB-11173 SS5</strain>
    </source>
</reference>
<dbReference type="CDD" id="cd00303">
    <property type="entry name" value="retropepsin_like"/>
    <property type="match status" value="1"/>
</dbReference>
<dbReference type="GO" id="GO:0003676">
    <property type="term" value="F:nucleic acid binding"/>
    <property type="evidence" value="ECO:0007669"/>
    <property type="project" value="InterPro"/>
</dbReference>
<evidence type="ECO:0000259" key="4">
    <source>
        <dbReference type="PROSITE" id="PS50158"/>
    </source>
</evidence>
<evidence type="ECO:0000256" key="2">
    <source>
        <dbReference type="PROSITE-ProRule" id="PRU00047"/>
    </source>
</evidence>
<protein>
    <recommendedName>
        <fullName evidence="4">CCHC-type domain-containing protein</fullName>
    </recommendedName>
</protein>
<feature type="non-terminal residue" evidence="5">
    <location>
        <position position="1"/>
    </location>
</feature>
<dbReference type="eggNOG" id="ENOG502SINH">
    <property type="taxonomic scope" value="Eukaryota"/>
</dbReference>
<dbReference type="HOGENOM" id="CLU_011102_0_0_1"/>
<feature type="domain" description="CCHC-type" evidence="4">
    <location>
        <begin position="161"/>
        <end position="176"/>
    </location>
</feature>
<evidence type="ECO:0000313" key="6">
    <source>
        <dbReference type="Proteomes" id="UP000054196"/>
    </source>
</evidence>
<dbReference type="GeneID" id="18880399"/>
<feature type="compositionally biased region" description="Basic and acidic residues" evidence="3">
    <location>
        <begin position="823"/>
        <end position="835"/>
    </location>
</feature>
<dbReference type="RefSeq" id="XP_007389458.1">
    <property type="nucleotide sequence ID" value="XM_007389396.1"/>
</dbReference>
<evidence type="ECO:0000256" key="3">
    <source>
        <dbReference type="SAM" id="MobiDB-lite"/>
    </source>
</evidence>
<gene>
    <name evidence="5" type="ORF">PUNSTDRAFT_139668</name>
</gene>
<keyword evidence="6" id="KW-1185">Reference proteome</keyword>
<keyword evidence="2" id="KW-0862">Zinc</keyword>
<feature type="compositionally biased region" description="Polar residues" evidence="3">
    <location>
        <begin position="102"/>
        <end position="114"/>
    </location>
</feature>
<dbReference type="Gene3D" id="2.40.70.10">
    <property type="entry name" value="Acid Proteases"/>
    <property type="match status" value="1"/>
</dbReference>